<feature type="binding site" evidence="11">
    <location>
        <position position="439"/>
    </location>
    <ligand>
        <name>K(+)</name>
        <dbReference type="ChEBI" id="CHEBI:29103"/>
    </ligand>
</feature>
<dbReference type="eggNOG" id="COG0168">
    <property type="taxonomic scope" value="Bacteria"/>
</dbReference>
<dbReference type="EMBL" id="CP000774">
    <property type="protein sequence ID" value="ABS63233.1"/>
    <property type="molecule type" value="Genomic_DNA"/>
</dbReference>
<keyword evidence="7 12" id="KW-1133">Transmembrane helix</keyword>
<evidence type="ECO:0000256" key="1">
    <source>
        <dbReference type="ARBA" id="ARBA00004651"/>
    </source>
</evidence>
<keyword evidence="11" id="KW-0479">Metal-binding</keyword>
<dbReference type="Proteomes" id="UP000006377">
    <property type="component" value="Chromosome"/>
</dbReference>
<dbReference type="AlphaFoldDB" id="A7HTK0"/>
<evidence type="ECO:0000256" key="4">
    <source>
        <dbReference type="ARBA" id="ARBA00022538"/>
    </source>
</evidence>
<feature type="transmembrane region" description="Helical" evidence="12">
    <location>
        <begin position="141"/>
        <end position="164"/>
    </location>
</feature>
<evidence type="ECO:0000313" key="14">
    <source>
        <dbReference type="Proteomes" id="UP000006377"/>
    </source>
</evidence>
<evidence type="ECO:0000313" key="13">
    <source>
        <dbReference type="EMBL" id="ABS63233.1"/>
    </source>
</evidence>
<evidence type="ECO:0000256" key="5">
    <source>
        <dbReference type="ARBA" id="ARBA00022692"/>
    </source>
</evidence>
<feature type="binding site" evidence="11">
    <location>
        <position position="440"/>
    </location>
    <ligand>
        <name>K(+)</name>
        <dbReference type="ChEBI" id="CHEBI:29103"/>
    </ligand>
</feature>
<dbReference type="RefSeq" id="WP_012110521.1">
    <property type="nucleotide sequence ID" value="NC_009719.1"/>
</dbReference>
<keyword evidence="4 10" id="KW-0633">Potassium transport</keyword>
<dbReference type="GO" id="GO:0005886">
    <property type="term" value="C:plasma membrane"/>
    <property type="evidence" value="ECO:0007669"/>
    <property type="project" value="UniProtKB-SubCell"/>
</dbReference>
<evidence type="ECO:0000256" key="12">
    <source>
        <dbReference type="SAM" id="Phobius"/>
    </source>
</evidence>
<evidence type="ECO:0000256" key="6">
    <source>
        <dbReference type="ARBA" id="ARBA00022958"/>
    </source>
</evidence>
<dbReference type="InterPro" id="IPR003445">
    <property type="entry name" value="Cat_transpt"/>
</dbReference>
<keyword evidence="9 10" id="KW-0472">Membrane</keyword>
<gene>
    <name evidence="13" type="ordered locus">Plav_1614</name>
</gene>
<dbReference type="PANTHER" id="PTHR32024:SF3">
    <property type="entry name" value="TRK SYSTEM POTASSIUM UPTAKE PROTEIN"/>
    <property type="match status" value="1"/>
</dbReference>
<feature type="transmembrane region" description="Helical" evidence="12">
    <location>
        <begin position="243"/>
        <end position="263"/>
    </location>
</feature>
<name>A7HTK0_PARL1</name>
<accession>A7HTK0</accession>
<sequence length="490" mass="52431">MDGARVSFADSTKVVGLVIGALLIALSVVMLVPVLAEIVAESGDWEAFLSSAVVTGFVGGALMLSNQTEDRDLGHRATFLVTTLGWLSLSAFSALPFAFSKVDMSYTDAFFEAMSGFTTTGSTVMVGLDATPPGLLLWRSLLQWMGGIGIIVTAVAILPFLRVGGMQLFRTESSDRTEKVLPRPGQIAVAIGEVYLLLTLLCALAYIIGGMSAFDALNHAMTTISTGGYSTHDASFGYFDSSFIHWAAIIFMVSGALPLILYVQTLRGTGETLWGDPQVRAFITMLAVTSVLMALWLAARGDYHFFEALQLTAFNVVSVVTTTGFASTDYTLWGPFAIMAFFILMFIGGCTGSTSGGLKMFRLQILALLFKSQVRQTLYPHVAQTLRYADRTVSREIVFSVALFVFVYMGSILAVSLALAAFGLDLVTALSSAVTAIANVGPGLGPVVGPAGNFSSLPDGPKIILAFAMLLGRLELLTVLVMFSKDYWER</sequence>
<feature type="binding site" evidence="11">
    <location>
        <position position="120"/>
    </location>
    <ligand>
        <name>K(+)</name>
        <dbReference type="ChEBI" id="CHEBI:29103"/>
    </ligand>
</feature>
<dbReference type="STRING" id="402881.Plav_1614"/>
<evidence type="ECO:0000256" key="2">
    <source>
        <dbReference type="ARBA" id="ARBA00022448"/>
    </source>
</evidence>
<evidence type="ECO:0000256" key="9">
    <source>
        <dbReference type="ARBA" id="ARBA00023136"/>
    </source>
</evidence>
<feature type="transmembrane region" description="Helical" evidence="12">
    <location>
        <begin position="279"/>
        <end position="299"/>
    </location>
</feature>
<evidence type="ECO:0000256" key="10">
    <source>
        <dbReference type="PIRNR" id="PIRNR006247"/>
    </source>
</evidence>
<dbReference type="PANTHER" id="PTHR32024">
    <property type="entry name" value="TRK SYSTEM POTASSIUM UPTAKE PROTEIN TRKG-RELATED"/>
    <property type="match status" value="1"/>
</dbReference>
<comment type="function">
    <text evidence="10">Low-affinity potassium transport system. Interacts with Trk system potassium uptake protein TrkA.</text>
</comment>
<organism evidence="13 14">
    <name type="scientific">Parvibaculum lavamentivorans (strain DS-1 / DSM 13023 / NCIMB 13966)</name>
    <dbReference type="NCBI Taxonomy" id="402881"/>
    <lineage>
        <taxon>Bacteria</taxon>
        <taxon>Pseudomonadati</taxon>
        <taxon>Pseudomonadota</taxon>
        <taxon>Alphaproteobacteria</taxon>
        <taxon>Hyphomicrobiales</taxon>
        <taxon>Parvibaculaceae</taxon>
        <taxon>Parvibaculum</taxon>
    </lineage>
</organism>
<feature type="binding site" evidence="11">
    <location>
        <position position="323"/>
    </location>
    <ligand>
        <name>K(+)</name>
        <dbReference type="ChEBI" id="CHEBI:29103"/>
    </ligand>
</feature>
<dbReference type="GO" id="GO:0015379">
    <property type="term" value="F:potassium:chloride symporter activity"/>
    <property type="evidence" value="ECO:0007669"/>
    <property type="project" value="InterPro"/>
</dbReference>
<dbReference type="PIRSF" id="PIRSF006247">
    <property type="entry name" value="TrkH"/>
    <property type="match status" value="1"/>
</dbReference>
<feature type="binding site" evidence="11">
    <location>
        <position position="119"/>
    </location>
    <ligand>
        <name>K(+)</name>
        <dbReference type="ChEBI" id="CHEBI:29103"/>
    </ligand>
</feature>
<keyword evidence="10" id="KW-0997">Cell inner membrane</keyword>
<evidence type="ECO:0000256" key="11">
    <source>
        <dbReference type="PIRSR" id="PIRSR006247-1"/>
    </source>
</evidence>
<feature type="transmembrane region" description="Helical" evidence="12">
    <location>
        <begin position="397"/>
        <end position="422"/>
    </location>
</feature>
<comment type="similarity">
    <text evidence="10">Belongs to the TrkH potassium transport family.</text>
</comment>
<keyword evidence="6 10" id="KW-0630">Potassium</keyword>
<dbReference type="OrthoDB" id="9810952at2"/>
<dbReference type="Pfam" id="PF02386">
    <property type="entry name" value="TrkH"/>
    <property type="match status" value="1"/>
</dbReference>
<feature type="transmembrane region" description="Helical" evidence="12">
    <location>
        <begin position="185"/>
        <end position="208"/>
    </location>
</feature>
<protein>
    <recommendedName>
        <fullName evidence="10">Trk system potassium uptake protein</fullName>
    </recommendedName>
</protein>
<evidence type="ECO:0000256" key="8">
    <source>
        <dbReference type="ARBA" id="ARBA00023065"/>
    </source>
</evidence>
<keyword evidence="2 10" id="KW-0813">Transport</keyword>
<keyword evidence="3 10" id="KW-1003">Cell membrane</keyword>
<dbReference type="KEGG" id="pla:Plav_1614"/>
<proteinExistence type="inferred from homology"/>
<keyword evidence="14" id="KW-1185">Reference proteome</keyword>
<evidence type="ECO:0000256" key="7">
    <source>
        <dbReference type="ARBA" id="ARBA00022989"/>
    </source>
</evidence>
<dbReference type="HOGENOM" id="CLU_030708_0_1_5"/>
<feature type="transmembrane region" description="Helical" evidence="12">
    <location>
        <begin position="332"/>
        <end position="352"/>
    </location>
</feature>
<reference evidence="13 14" key="1">
    <citation type="journal article" date="2011" name="Stand. Genomic Sci.">
        <title>Complete genome sequence of Parvibaculum lavamentivorans type strain (DS-1(T)).</title>
        <authorList>
            <person name="Schleheck D."/>
            <person name="Weiss M."/>
            <person name="Pitluck S."/>
            <person name="Bruce D."/>
            <person name="Land M.L."/>
            <person name="Han S."/>
            <person name="Saunders E."/>
            <person name="Tapia R."/>
            <person name="Detter C."/>
            <person name="Brettin T."/>
            <person name="Han J."/>
            <person name="Woyke T."/>
            <person name="Goodwin L."/>
            <person name="Pennacchio L."/>
            <person name="Nolan M."/>
            <person name="Cook A.M."/>
            <person name="Kjelleberg S."/>
            <person name="Thomas T."/>
        </authorList>
    </citation>
    <scope>NUCLEOTIDE SEQUENCE [LARGE SCALE GENOMIC DNA]</scope>
    <source>
        <strain evidence="14">DS-1 / DSM 13023 / NCIMB 13966</strain>
    </source>
</reference>
<feature type="transmembrane region" description="Helical" evidence="12">
    <location>
        <begin position="463"/>
        <end position="483"/>
    </location>
</feature>
<keyword evidence="5 12" id="KW-0812">Transmembrane</keyword>
<feature type="transmembrane region" description="Helical" evidence="12">
    <location>
        <begin position="77"/>
        <end position="99"/>
    </location>
</feature>
<evidence type="ECO:0000256" key="3">
    <source>
        <dbReference type="ARBA" id="ARBA00022475"/>
    </source>
</evidence>
<feature type="binding site" evidence="11">
    <location>
        <position position="322"/>
    </location>
    <ligand>
        <name>K(+)</name>
        <dbReference type="ChEBI" id="CHEBI:29103"/>
    </ligand>
</feature>
<feature type="transmembrane region" description="Helical" evidence="12">
    <location>
        <begin position="14"/>
        <end position="35"/>
    </location>
</feature>
<comment type="subcellular location">
    <subcellularLocation>
        <location evidence="10">Cell inner membrane</location>
        <topology evidence="10">Multi-pass membrane protein</topology>
    </subcellularLocation>
    <subcellularLocation>
        <location evidence="1">Cell membrane</location>
        <topology evidence="1">Multi-pass membrane protein</topology>
    </subcellularLocation>
</comment>
<feature type="binding site" evidence="11">
    <location>
        <position position="227"/>
    </location>
    <ligand>
        <name>K(+)</name>
        <dbReference type="ChEBI" id="CHEBI:29103"/>
    </ligand>
</feature>
<dbReference type="InterPro" id="IPR004772">
    <property type="entry name" value="TrkH"/>
</dbReference>
<dbReference type="GO" id="GO:0046872">
    <property type="term" value="F:metal ion binding"/>
    <property type="evidence" value="ECO:0007669"/>
    <property type="project" value="UniProtKB-KW"/>
</dbReference>
<feature type="transmembrane region" description="Helical" evidence="12">
    <location>
        <begin position="47"/>
        <end position="65"/>
    </location>
</feature>
<keyword evidence="8 10" id="KW-0406">Ion transport</keyword>